<dbReference type="OrthoDB" id="1751882at2"/>
<gene>
    <name evidence="6" type="ORF">SAMN02745196_02493</name>
</gene>
<feature type="compositionally biased region" description="Low complexity" evidence="3">
    <location>
        <begin position="376"/>
        <end position="424"/>
    </location>
</feature>
<feature type="signal peptide" evidence="4">
    <location>
        <begin position="1"/>
        <end position="29"/>
    </location>
</feature>
<dbReference type="EMBL" id="FQXP01000010">
    <property type="protein sequence ID" value="SHI04295.1"/>
    <property type="molecule type" value="Genomic_DNA"/>
</dbReference>
<evidence type="ECO:0000259" key="5">
    <source>
        <dbReference type="PROSITE" id="PS50978"/>
    </source>
</evidence>
<feature type="domain" description="NEAT" evidence="5">
    <location>
        <begin position="257"/>
        <end position="385"/>
    </location>
</feature>
<dbReference type="InterPro" id="IPR006635">
    <property type="entry name" value="NEAT_dom"/>
</dbReference>
<evidence type="ECO:0000313" key="7">
    <source>
        <dbReference type="Proteomes" id="UP000184526"/>
    </source>
</evidence>
<feature type="chain" id="PRO_5012432100" evidence="4">
    <location>
        <begin position="30"/>
        <end position="582"/>
    </location>
</feature>
<dbReference type="STRING" id="1121306.SAMN02745196_02493"/>
<dbReference type="InterPro" id="IPR013783">
    <property type="entry name" value="Ig-like_fold"/>
</dbReference>
<evidence type="ECO:0000256" key="4">
    <source>
        <dbReference type="SAM" id="SignalP"/>
    </source>
</evidence>
<reference evidence="6 7" key="1">
    <citation type="submission" date="2016-11" db="EMBL/GenBank/DDBJ databases">
        <authorList>
            <person name="Jaros S."/>
            <person name="Januszkiewicz K."/>
            <person name="Wedrychowicz H."/>
        </authorList>
    </citation>
    <scope>NUCLEOTIDE SEQUENCE [LARGE SCALE GENOMIC DNA]</scope>
    <source>
        <strain evidence="6 7">DSM 3089</strain>
    </source>
</reference>
<protein>
    <submittedName>
        <fullName evidence="6">LPXTG-motif cell wall anchor domain-containing protein</fullName>
    </submittedName>
</protein>
<dbReference type="SUPFAM" id="SSF158911">
    <property type="entry name" value="NEAT domain-like"/>
    <property type="match status" value="3"/>
</dbReference>
<organism evidence="6 7">
    <name type="scientific">Clostridium collagenovorans DSM 3089</name>
    <dbReference type="NCBI Taxonomy" id="1121306"/>
    <lineage>
        <taxon>Bacteria</taxon>
        <taxon>Bacillati</taxon>
        <taxon>Bacillota</taxon>
        <taxon>Clostridia</taxon>
        <taxon>Eubacteriales</taxon>
        <taxon>Clostridiaceae</taxon>
        <taxon>Clostridium</taxon>
    </lineage>
</organism>
<dbReference type="Gene3D" id="2.60.40.1850">
    <property type="match status" value="3"/>
</dbReference>
<evidence type="ECO:0000256" key="3">
    <source>
        <dbReference type="SAM" id="MobiDB-lite"/>
    </source>
</evidence>
<feature type="region of interest" description="Disordered" evidence="3">
    <location>
        <begin position="376"/>
        <end position="425"/>
    </location>
</feature>
<evidence type="ECO:0000313" key="6">
    <source>
        <dbReference type="EMBL" id="SHI04295.1"/>
    </source>
</evidence>
<dbReference type="CDD" id="cd06920">
    <property type="entry name" value="NEAT"/>
    <property type="match status" value="3"/>
</dbReference>
<dbReference type="Gene3D" id="2.60.40.10">
    <property type="entry name" value="Immunoglobulins"/>
    <property type="match status" value="1"/>
</dbReference>
<dbReference type="InterPro" id="IPR037250">
    <property type="entry name" value="NEAT_dom_sf"/>
</dbReference>
<keyword evidence="7" id="KW-1185">Reference proteome</keyword>
<dbReference type="RefSeq" id="WP_072832344.1">
    <property type="nucleotide sequence ID" value="NZ_FQXP01000010.1"/>
</dbReference>
<dbReference type="PROSITE" id="PS50978">
    <property type="entry name" value="NEAT"/>
    <property type="match status" value="3"/>
</dbReference>
<evidence type="ECO:0000256" key="1">
    <source>
        <dbReference type="ARBA" id="ARBA00004196"/>
    </source>
</evidence>
<feature type="domain" description="NEAT" evidence="5">
    <location>
        <begin position="428"/>
        <end position="553"/>
    </location>
</feature>
<sequence length="582" mass="64125">MLKNNLKIATAIALATTIIWGNTASIVMADVASPNENNTVISKSVKQEINDGIYKVKNKTAYIQPGNETGESMARNALNEVTEVEVKEGKTFLTLSFNKDLYQFMKNIRASVDGKQLEVVEDKENKSIKVEVPSIESKLLVEMNIVIMGRDVHFYMTNDMSTLETINEAPVIDVAEITTKVGGNTDILTNIKAMDKEDGELSVKILENNVPVKNNLFDKAGEYTIKFSAEDSKGLVTIKTVKVKVNEKEIIEESEKIKDGSYSIKNSVSYVGQGNASIGNDMARKALEEKSFLDVKNGETRVTLKFTAEQYQFIGDIKISVDGNEVLVERNDAERSVKFKVPSIDSEIVVSTFVTMMNREVSFKTTLLSDTLEAITNGNDGNTDNNQGGSNNSGGTATGDNNGQNNNEQSNNGGNSNTNVTTPNKEVVKGKLYTIENKVTHESQTGVDMARKYLNKVSDIKEVNGKTYVTLTFTGVDFMKDYQIYVNGNKVAYTVVSKNSTEIKLKFEIPNVDAKIKVKTYVVPMSREVEFGVELLKDTLKFVKEYKVDELPKTGSPISGGLMAQMGTMMLGASALLSRRKK</sequence>
<name>A0A1M5XWT5_9CLOT</name>
<comment type="subcellular location">
    <subcellularLocation>
        <location evidence="1">Cell envelope</location>
    </subcellularLocation>
</comment>
<keyword evidence="2 4" id="KW-0732">Signal</keyword>
<feature type="domain" description="NEAT" evidence="5">
    <location>
        <begin position="49"/>
        <end position="176"/>
    </location>
</feature>
<dbReference type="SMART" id="SM00725">
    <property type="entry name" value="NEAT"/>
    <property type="match status" value="3"/>
</dbReference>
<accession>A0A1M5XWT5</accession>
<evidence type="ECO:0000256" key="2">
    <source>
        <dbReference type="ARBA" id="ARBA00022729"/>
    </source>
</evidence>
<dbReference type="GO" id="GO:0030313">
    <property type="term" value="C:cell envelope"/>
    <property type="evidence" value="ECO:0007669"/>
    <property type="project" value="UniProtKB-SubCell"/>
</dbReference>
<dbReference type="NCBIfam" id="TIGR01167">
    <property type="entry name" value="LPXTG_anchor"/>
    <property type="match status" value="1"/>
</dbReference>
<dbReference type="Proteomes" id="UP000184526">
    <property type="component" value="Unassembled WGS sequence"/>
</dbReference>
<proteinExistence type="predicted"/>
<dbReference type="Pfam" id="PF05031">
    <property type="entry name" value="NEAT"/>
    <property type="match status" value="3"/>
</dbReference>
<dbReference type="AlphaFoldDB" id="A0A1M5XWT5"/>